<name>A0AAD3HED9_9STRA</name>
<dbReference type="AlphaFoldDB" id="A0AAD3HED9"/>
<dbReference type="Proteomes" id="UP001054902">
    <property type="component" value="Unassembled WGS sequence"/>
</dbReference>
<reference evidence="2 3" key="1">
    <citation type="journal article" date="2021" name="Sci. Rep.">
        <title>The genome of the diatom Chaetoceros tenuissimus carries an ancient integrated fragment of an extant virus.</title>
        <authorList>
            <person name="Hongo Y."/>
            <person name="Kimura K."/>
            <person name="Takaki Y."/>
            <person name="Yoshida Y."/>
            <person name="Baba S."/>
            <person name="Kobayashi G."/>
            <person name="Nagasaki K."/>
            <person name="Hano T."/>
            <person name="Tomaru Y."/>
        </authorList>
    </citation>
    <scope>NUCLEOTIDE SEQUENCE [LARGE SCALE GENOMIC DNA]</scope>
    <source>
        <strain evidence="2 3">NIES-3715</strain>
    </source>
</reference>
<proteinExistence type="predicted"/>
<protein>
    <recommendedName>
        <fullName evidence="4">NmrA-like domain-containing protein</fullName>
    </recommendedName>
</protein>
<feature type="chain" id="PRO_5042019426" description="NmrA-like domain-containing protein" evidence="1">
    <location>
        <begin position="19"/>
        <end position="366"/>
    </location>
</feature>
<evidence type="ECO:0000313" key="3">
    <source>
        <dbReference type="Proteomes" id="UP001054902"/>
    </source>
</evidence>
<organism evidence="2 3">
    <name type="scientific">Chaetoceros tenuissimus</name>
    <dbReference type="NCBI Taxonomy" id="426638"/>
    <lineage>
        <taxon>Eukaryota</taxon>
        <taxon>Sar</taxon>
        <taxon>Stramenopiles</taxon>
        <taxon>Ochrophyta</taxon>
        <taxon>Bacillariophyta</taxon>
        <taxon>Coscinodiscophyceae</taxon>
        <taxon>Chaetocerotophycidae</taxon>
        <taxon>Chaetocerotales</taxon>
        <taxon>Chaetocerotaceae</taxon>
        <taxon>Chaetoceros</taxon>
    </lineage>
</organism>
<evidence type="ECO:0000313" key="2">
    <source>
        <dbReference type="EMBL" id="GFH60575.1"/>
    </source>
</evidence>
<dbReference type="SUPFAM" id="SSF51735">
    <property type="entry name" value="NAD(P)-binding Rossmann-fold domains"/>
    <property type="match status" value="1"/>
</dbReference>
<dbReference type="InterPro" id="IPR036291">
    <property type="entry name" value="NAD(P)-bd_dom_sf"/>
</dbReference>
<dbReference type="Gene3D" id="3.40.50.720">
    <property type="entry name" value="NAD(P)-binding Rossmann-like Domain"/>
    <property type="match status" value="1"/>
</dbReference>
<dbReference type="EMBL" id="BLLK01000069">
    <property type="protein sequence ID" value="GFH60575.1"/>
    <property type="molecule type" value="Genomic_DNA"/>
</dbReference>
<evidence type="ECO:0008006" key="4">
    <source>
        <dbReference type="Google" id="ProtNLM"/>
    </source>
</evidence>
<accession>A0AAD3HED9</accession>
<feature type="signal peptide" evidence="1">
    <location>
        <begin position="1"/>
        <end position="18"/>
    </location>
</feature>
<keyword evidence="1" id="KW-0732">Signal</keyword>
<gene>
    <name evidence="2" type="ORF">CTEN210_17051</name>
</gene>
<comment type="caution">
    <text evidence="2">The sequence shown here is derived from an EMBL/GenBank/DDBJ whole genome shotgun (WGS) entry which is preliminary data.</text>
</comment>
<keyword evidence="3" id="KW-1185">Reference proteome</keyword>
<sequence>MRALTLSLLLLLANKTAGFSSSINESSRKPALTLNMSTKGCAAKPYEKKKIAVFGAGGYLGSTIYGFLQRASSIYGTGISPVSSSPRAIVATAVGSESLNKILGRSFKLAVATENYLRLTNMLEVESIEARVKGYDAVILGTIYQLEKRPVTGSTYEKSPNDKTLEFYLDDRNLVEPTVSDDDMEIHLSMFQRSIDACKNAGIEHVVVIETPATKDSKPFAKVLDDSGLNFTYIRASSELFNTKLYTFEEGIQHDIKMDGFTLGEKHMTKSGYEIGDWSDAFNDETAGSVKGEIPREDLAAVVVQSLMSLDWKVSRCINVSSNGSLVKNDEEKTTAEPYVPKKILKSDKDWCLKSDIVAKKMEKLS</sequence>
<evidence type="ECO:0000256" key="1">
    <source>
        <dbReference type="SAM" id="SignalP"/>
    </source>
</evidence>